<evidence type="ECO:0000313" key="1">
    <source>
        <dbReference type="EMBL" id="GIY94237.1"/>
    </source>
</evidence>
<keyword evidence="2" id="KW-1185">Reference proteome</keyword>
<evidence type="ECO:0000313" key="2">
    <source>
        <dbReference type="Proteomes" id="UP001054945"/>
    </source>
</evidence>
<dbReference type="EMBL" id="BPLR01017758">
    <property type="protein sequence ID" value="GIY94237.1"/>
    <property type="molecule type" value="Genomic_DNA"/>
</dbReference>
<gene>
    <name evidence="1" type="ORF">CEXT_98651</name>
</gene>
<name>A0AAV4XGF8_CAEEX</name>
<proteinExistence type="predicted"/>
<sequence length="135" mass="14513">MIERSDEYPLQCFQGQPVEPVEAEVDGGERPLAALERLAVDVGQLVLHHPQGGEMRVGAIKIVAHLEGVVVQYLHPRFEEGELEDVVQGEGGHLGEGDADAADVAVGVGARAQWVEGTGFATHRHAQGQRHCYSS</sequence>
<organism evidence="1 2">
    <name type="scientific">Caerostris extrusa</name>
    <name type="common">Bark spider</name>
    <name type="synonym">Caerostris bankana</name>
    <dbReference type="NCBI Taxonomy" id="172846"/>
    <lineage>
        <taxon>Eukaryota</taxon>
        <taxon>Metazoa</taxon>
        <taxon>Ecdysozoa</taxon>
        <taxon>Arthropoda</taxon>
        <taxon>Chelicerata</taxon>
        <taxon>Arachnida</taxon>
        <taxon>Araneae</taxon>
        <taxon>Araneomorphae</taxon>
        <taxon>Entelegynae</taxon>
        <taxon>Araneoidea</taxon>
        <taxon>Araneidae</taxon>
        <taxon>Caerostris</taxon>
    </lineage>
</organism>
<dbReference type="AlphaFoldDB" id="A0AAV4XGF8"/>
<comment type="caution">
    <text evidence="1">The sequence shown here is derived from an EMBL/GenBank/DDBJ whole genome shotgun (WGS) entry which is preliminary data.</text>
</comment>
<dbReference type="Proteomes" id="UP001054945">
    <property type="component" value="Unassembled WGS sequence"/>
</dbReference>
<protein>
    <submittedName>
        <fullName evidence="1">Uncharacterized protein</fullName>
    </submittedName>
</protein>
<reference evidence="1 2" key="1">
    <citation type="submission" date="2021-06" db="EMBL/GenBank/DDBJ databases">
        <title>Caerostris extrusa draft genome.</title>
        <authorList>
            <person name="Kono N."/>
            <person name="Arakawa K."/>
        </authorList>
    </citation>
    <scope>NUCLEOTIDE SEQUENCE [LARGE SCALE GENOMIC DNA]</scope>
</reference>
<accession>A0AAV4XGF8</accession>